<organism evidence="1 2">
    <name type="scientific">Paracoccus cavernae</name>
    <dbReference type="NCBI Taxonomy" id="1571207"/>
    <lineage>
        <taxon>Bacteria</taxon>
        <taxon>Pseudomonadati</taxon>
        <taxon>Pseudomonadota</taxon>
        <taxon>Alphaproteobacteria</taxon>
        <taxon>Rhodobacterales</taxon>
        <taxon>Paracoccaceae</taxon>
        <taxon>Paracoccus</taxon>
    </lineage>
</organism>
<dbReference type="EMBL" id="JAUFRC010000001">
    <property type="protein sequence ID" value="MDN3711605.1"/>
    <property type="molecule type" value="Genomic_DNA"/>
</dbReference>
<evidence type="ECO:0000313" key="2">
    <source>
        <dbReference type="Proteomes" id="UP001243846"/>
    </source>
</evidence>
<accession>A0ABT8D4C2</accession>
<evidence type="ECO:0000313" key="1">
    <source>
        <dbReference type="EMBL" id="MDN3711605.1"/>
    </source>
</evidence>
<protein>
    <submittedName>
        <fullName evidence="1">Uncharacterized protein</fullName>
    </submittedName>
</protein>
<reference evidence="2" key="1">
    <citation type="journal article" date="2019" name="Int. J. Syst. Evol. Microbiol.">
        <title>The Global Catalogue of Microorganisms (GCM) 10K type strain sequencing project: providing services to taxonomists for standard genome sequencing and annotation.</title>
        <authorList>
            <consortium name="The Broad Institute Genomics Platform"/>
            <consortium name="The Broad Institute Genome Sequencing Center for Infectious Disease"/>
            <person name="Wu L."/>
            <person name="Ma J."/>
        </authorList>
    </citation>
    <scope>NUCLEOTIDE SEQUENCE [LARGE SCALE GENOMIC DNA]</scope>
    <source>
        <strain evidence="2">CECT 8482</strain>
    </source>
</reference>
<name>A0ABT8D4C2_9RHOB</name>
<gene>
    <name evidence="1" type="ORF">QWZ10_06830</name>
</gene>
<dbReference type="Proteomes" id="UP001243846">
    <property type="component" value="Unassembled WGS sequence"/>
</dbReference>
<proteinExistence type="predicted"/>
<comment type="caution">
    <text evidence="1">The sequence shown here is derived from an EMBL/GenBank/DDBJ whole genome shotgun (WGS) entry which is preliminary data.</text>
</comment>
<keyword evidence="2" id="KW-1185">Reference proteome</keyword>
<sequence>MSANHSSGEDYAIASKPVLQEIFNADYYRQQIERDMIAQDPGNHGAWRHFRDQGDALGLDPSPYFSTLFYKCRYPNWNRLASTAFEDFVLRLGKGQDRQPHPLIDPEHYRRSSPDLASLGAQAPLHFMRHGDGEGRTPSAGFDAGYYRRCYLPLGQSFSFRHYVTCGSWKGFLPRPEPRSREHSAAAMSAATAGVSHPFLLVSHDAQLAGVPILTIDLARSLRARGWHPIFLLGNGGPLLDDFKELGPVFILSEGWDVAGLASGLPFLSPALINTSAAAAYAVPLAQSGMNCLLLIHEMPKYIRDHGLMKHLRGARASGVKLIASMPRMAAELAQDPGDRTGTARNLPCTNLIFRIPP</sequence>